<dbReference type="EMBL" id="JACXZS010000016">
    <property type="protein sequence ID" value="MBD3943823.1"/>
    <property type="molecule type" value="Genomic_DNA"/>
</dbReference>
<protein>
    <submittedName>
        <fullName evidence="3">Uncharacterized protein</fullName>
    </submittedName>
</protein>
<feature type="region of interest" description="Disordered" evidence="1">
    <location>
        <begin position="23"/>
        <end position="76"/>
    </location>
</feature>
<evidence type="ECO:0000313" key="4">
    <source>
        <dbReference type="Proteomes" id="UP000598426"/>
    </source>
</evidence>
<comment type="caution">
    <text evidence="3">The sequence shown here is derived from an EMBL/GenBank/DDBJ whole genome shotgun (WGS) entry which is preliminary data.</text>
</comment>
<feature type="compositionally biased region" description="Low complexity" evidence="1">
    <location>
        <begin position="36"/>
        <end position="57"/>
    </location>
</feature>
<sequence>MMRTVWGAAAAVIGVLVLAVGSPATGSESPEDQNSRALEGAKNGAAAAEAARGSQRAQLVAKGTDPEKSARLLESDPSTWLTDDGAVLYVDAFGSEPAYSDASAVELELGPAPVPSGYSGAGIPLHHSNPGAGITIYLDFDGEPTTATAWGTNAYSPLTIDADPSTFDAAEQSVISRTWGRVAEDFAPFDIDVTTERPAAIDGSVLWLLFGKGSDVGFGPGIWGTAVYVGGYVPFGSSTPALVLWDHTGSDRDDHLGDTASHEAGHMFGLLHDGTSSPWAEYYAGHGDGPTSWGPIMGSANDRNVGQWSKGDYPNAINTPPGLTTQQQDDIAIIAAHPLGGFRADDFGADPLHAPALALPQKGLITSVDDVDVFALPRVSGASIQVTPFRAGEHTDGGDLDVAIDVIDAGGAVVATADDTSQTLAQLDVDLPDGQHYLRIRPSFDPLNYPVYASLGQYEVTATFRTAIRTAGFTEPLPVTSARAGQTLPVKFTLNASVAAARVGLWMDAGAAVSGEPLIGAECRASVGERWQCLLRVPRELPVGVYRLGMQVVDSDGAWVLPAGPASVEVMVR</sequence>
<name>A0ABR8NTA2_9MICO</name>
<evidence type="ECO:0000313" key="3">
    <source>
        <dbReference type="EMBL" id="MBD3943823.1"/>
    </source>
</evidence>
<feature type="chain" id="PRO_5045636294" evidence="2">
    <location>
        <begin position="27"/>
        <end position="573"/>
    </location>
</feature>
<dbReference type="Gene3D" id="2.60.120.380">
    <property type="match status" value="1"/>
</dbReference>
<feature type="signal peptide" evidence="2">
    <location>
        <begin position="1"/>
        <end position="26"/>
    </location>
</feature>
<keyword evidence="2" id="KW-0732">Signal</keyword>
<dbReference type="SUPFAM" id="SSF55486">
    <property type="entry name" value="Metalloproteases ('zincins'), catalytic domain"/>
    <property type="match status" value="1"/>
</dbReference>
<proteinExistence type="predicted"/>
<organism evidence="3 4">
    <name type="scientific">Microbacterium helvum</name>
    <dbReference type="NCBI Taxonomy" id="2773713"/>
    <lineage>
        <taxon>Bacteria</taxon>
        <taxon>Bacillati</taxon>
        <taxon>Actinomycetota</taxon>
        <taxon>Actinomycetes</taxon>
        <taxon>Micrococcales</taxon>
        <taxon>Microbacteriaceae</taxon>
        <taxon>Microbacterium</taxon>
    </lineage>
</organism>
<dbReference type="Proteomes" id="UP000598426">
    <property type="component" value="Unassembled WGS sequence"/>
</dbReference>
<feature type="compositionally biased region" description="Basic and acidic residues" evidence="1">
    <location>
        <begin position="64"/>
        <end position="74"/>
    </location>
</feature>
<keyword evidence="4" id="KW-1185">Reference proteome</keyword>
<evidence type="ECO:0000256" key="1">
    <source>
        <dbReference type="SAM" id="MobiDB-lite"/>
    </source>
</evidence>
<reference evidence="3 4" key="1">
    <citation type="submission" date="2020-09" db="EMBL/GenBank/DDBJ databases">
        <title>Isolation and identification of active actinomycetes.</title>
        <authorList>
            <person name="Li X."/>
        </authorList>
    </citation>
    <scope>NUCLEOTIDE SEQUENCE [LARGE SCALE GENOMIC DNA]</scope>
    <source>
        <strain evidence="3 4">NEAU-LLC</strain>
    </source>
</reference>
<gene>
    <name evidence="3" type="ORF">IF188_19190</name>
</gene>
<dbReference type="RefSeq" id="WP_191173413.1">
    <property type="nucleotide sequence ID" value="NZ_JACXZS010000016.1"/>
</dbReference>
<accession>A0ABR8NTA2</accession>
<evidence type="ECO:0000256" key="2">
    <source>
        <dbReference type="SAM" id="SignalP"/>
    </source>
</evidence>